<dbReference type="NCBIfam" id="TIGR01167">
    <property type="entry name" value="LPXTG_anchor"/>
    <property type="match status" value="1"/>
</dbReference>
<dbReference type="RefSeq" id="WP_209628300.1">
    <property type="nucleotide sequence ID" value="NZ_PRDG01000004.1"/>
</dbReference>
<keyword evidence="4" id="KW-0572">Peptidoglycan-anchor</keyword>
<dbReference type="InterPro" id="IPR026395">
    <property type="entry name" value="CshA_fibril"/>
</dbReference>
<feature type="region of interest" description="Disordered" evidence="5">
    <location>
        <begin position="473"/>
        <end position="525"/>
    </location>
</feature>
<feature type="compositionally biased region" description="Basic and acidic residues" evidence="5">
    <location>
        <begin position="1767"/>
        <end position="1782"/>
    </location>
</feature>
<dbReference type="InterPro" id="IPR045474">
    <property type="entry name" value="GEVED"/>
</dbReference>
<evidence type="ECO:0000313" key="8">
    <source>
        <dbReference type="Proteomes" id="UP001519296"/>
    </source>
</evidence>
<dbReference type="InterPro" id="IPR040683">
    <property type="entry name" value="CshA_NR2"/>
</dbReference>
<feature type="compositionally biased region" description="Polar residues" evidence="5">
    <location>
        <begin position="1001"/>
        <end position="1010"/>
    </location>
</feature>
<feature type="compositionally biased region" description="Polar residues" evidence="5">
    <location>
        <begin position="482"/>
        <end position="499"/>
    </location>
</feature>
<evidence type="ECO:0000256" key="2">
    <source>
        <dbReference type="ARBA" id="ARBA00022525"/>
    </source>
</evidence>
<feature type="region of interest" description="Disordered" evidence="5">
    <location>
        <begin position="1541"/>
        <end position="1579"/>
    </location>
</feature>
<keyword evidence="3" id="KW-0732">Signal</keyword>
<reference evidence="7 8" key="1">
    <citation type="submission" date="2018-02" db="EMBL/GenBank/DDBJ databases">
        <title>Draft genome sequence of Streptococcus oricebi CCUG 70868T type strain.</title>
        <authorList>
            <person name="Mendez V."/>
            <person name="Salva-Serra F."/>
            <person name="Jaen-Luchoro D."/>
            <person name="Gonzales-Siles L."/>
            <person name="Karlsson R."/>
            <person name="Engstrom-Jakobsson H."/>
            <person name="Busquets A."/>
            <person name="Gomila M."/>
            <person name="Pineiro-Iglesias B."/>
            <person name="Bennasar-Figueras A."/>
            <person name="Seeger M."/>
            <person name="Moore E."/>
        </authorList>
    </citation>
    <scope>NUCLEOTIDE SEQUENCE [LARGE SCALE GENOMIC DNA]</scope>
    <source>
        <strain evidence="7 8">CCUG 70868</strain>
    </source>
</reference>
<feature type="region of interest" description="Disordered" evidence="5">
    <location>
        <begin position="905"/>
        <end position="925"/>
    </location>
</feature>
<feature type="compositionally biased region" description="Basic and acidic residues" evidence="5">
    <location>
        <begin position="120"/>
        <end position="131"/>
    </location>
</feature>
<feature type="domain" description="Gram-positive cocci surface proteins LPxTG" evidence="6">
    <location>
        <begin position="1798"/>
        <end position="1832"/>
    </location>
</feature>
<feature type="region of interest" description="Disordered" evidence="5">
    <location>
        <begin position="1001"/>
        <end position="1043"/>
    </location>
</feature>
<protein>
    <recommendedName>
        <fullName evidence="6">Gram-positive cocci surface proteins LPxTG domain-containing protein</fullName>
    </recommendedName>
</protein>
<accession>A0ABS5B4M8</accession>
<keyword evidence="2" id="KW-0964">Secreted</keyword>
<feature type="compositionally biased region" description="Polar residues" evidence="5">
    <location>
        <begin position="1020"/>
        <end position="1029"/>
    </location>
</feature>
<feature type="compositionally biased region" description="Low complexity" evidence="5">
    <location>
        <begin position="1641"/>
        <end position="1656"/>
    </location>
</feature>
<comment type="caution">
    <text evidence="7">The sequence shown here is derived from an EMBL/GenBank/DDBJ whole genome shotgun (WGS) entry which is preliminary data.</text>
</comment>
<dbReference type="PROSITE" id="PS50847">
    <property type="entry name" value="GRAM_POS_ANCHORING"/>
    <property type="match status" value="1"/>
</dbReference>
<feature type="compositionally biased region" description="Basic and acidic residues" evidence="5">
    <location>
        <begin position="97"/>
        <end position="106"/>
    </location>
</feature>
<feature type="region of interest" description="Disordered" evidence="5">
    <location>
        <begin position="97"/>
        <end position="198"/>
    </location>
</feature>
<dbReference type="Pfam" id="PF00746">
    <property type="entry name" value="Gram_pos_anchor"/>
    <property type="match status" value="1"/>
</dbReference>
<evidence type="ECO:0000256" key="1">
    <source>
        <dbReference type="ARBA" id="ARBA00022512"/>
    </source>
</evidence>
<sequence>MFWKKAKQVQEQKREKVTRYSIRKYSFGAASVAVAMGFFAVGAPVQADAVSEQDVIDSAKEVKEPELASQTSSQQEPVNSQVGLEDAKNLYQAPAAEKVEPAKADTDSQAGLVEVQNSEPSKEVLPVKEKPVSYPASPVEKPKTAAMPRSAKEGQAIPTGTGFRADASQDLDVNGPGIEDATETPKVEKPKQTNDRSAEQLNKQISWLDFGDTTAWTGLGNDRELKVGATYKKVISPDYEVTLTVKSLKPFQATDVYKKRVEGTDKAGTYDSDAKNSFLHFDGKNSNDEAFFKAFKQNQWAKIKDSGFSTGEKETVIRTTVDGANAGVQFTISATYKGKAVKPTMVVADGEEASPGELINYITNGGAWEHIGEWEKPNEPWQYVPQDPNTMLTSQGNGTELAQDTRFNWKYFTSKDQTTAGLGTQVFGPVVSRGNTIPLLMTRGASQLGVYVTTTGQQGFMLGFMMTDTGDAPESYGKASHAINQKASTDDSSIQQPFIGTTAPDPDNSSLAGADWTADDTDHEADEKVEDLLPADQKGQTNGLIKLERSADGKYSLKVKANNNGTAPAYLRAWVDFNQDGKFDENEASDFVTVDKDGEYELVFSQAPEVQKEKDDKATADLATRVRIAMDQNDIQNPTGLAYTGEVEDFQSRITFPPVGLTQTAYGEKNTSVTADVEFEAYGEESYNKGVKATINQTATPKVFDNSGNEILPNAAGAYETEDGTYKLTLKGDKVEVTFTPKKDFVGRAKGINIRRVDSNAADTNWKTSVVGKHNTNTVLDNNDGRFVPYIFDTSEETTSNIQGLEHSRDLTFTTPEGRDMTPSATNKVIFFDATGKEITTDTVDAKDGDKVVGSYELNREIGKVVFKPNKDYHGTPAPITAYLLDDQGDAARVIYTPTVTPVNPVGQSAESTGLQGKIQTGKPNFEPGDTRIALSDDPAKLVDPTSQAEVDEVIIANQGKYSIAPDGTVTFTPLADFHGPATAIKVVKKDINGTKAETTYSPTVTQVSPTAKEAVSEGKQGQPQTGQPEFQPGHPDVALSSDPAKLVDSKTGQEVDQVTIDGQGTYTIDSKGLVTFTPEKTFFGKATAVEVVKKDINGTKASTTYTPTVIKVTPTAQEAVSTGKQGRPQTGTPVFTPGDDQVPFVEGAKLVDPSSKQLVDKVVVDGQGTYTIDDKGQVTFTPEPQFKGKASGVTLIRKDENGTPVETTYTPTVEEVTPTATAAVSTGKQGKEQTGTPVFQAGDPEVALSSDPAKLVDPKTGQEVDELRIPNQGTYRIKDGQVTFTPDKSYFGTATAVEVVKKDVNGTKVTTTYTPTVTKVTPTGQDVLSEGLQGELQTGKPIFKAGDEEVALSDDPAQLKDPVSGQLSSRVSVPNEGVYSIEADGTVSFTPEKDFVGQAKGVTVVKHDVNLTQAEATYKPKVLSAKPSAKDAETFGKQGQEQKGDLSFSPGKVLVNGKEETIPFAADAFAFLVNGQAIADKTLAAKDQTGKVVGSYQLNSDGTVSFQPNKDFIGDPLAVEVLVKDSKGNTAQASYQPHVTGVVPSGQSVESIGKQGQVQTGSPSFEAGDPSVPLSADPAKLKDPVSGQLVDEVTIPNQGTYRIAADGQVSFTPLKTFVGQAQGVTVVKTDVNGSQAQATYTPTVEPVTPTAKPVTSVGKQGQAQTGTPIFEAGDPAVEILIDADHPAKLIDPRANQVTDQLSVDALDQDGRVIGTYTLNPLTGQVTFQPNPDFVGNPRGVQVLAQDANGSQVLGLYTPQVLADPSQEPKDSPQEMKLEQKVSHTSPRSYPKADAKKLPETGSRTSNLFPAASLLLMTGLGLLASARKKKED</sequence>
<dbReference type="Pfam" id="PF19076">
    <property type="entry name" value="CshA_repeat"/>
    <property type="match status" value="10"/>
</dbReference>
<evidence type="ECO:0000256" key="5">
    <source>
        <dbReference type="SAM" id="MobiDB-lite"/>
    </source>
</evidence>
<organism evidence="7 8">
    <name type="scientific">Streptococcus oricebi</name>
    <dbReference type="NCBI Taxonomy" id="1547447"/>
    <lineage>
        <taxon>Bacteria</taxon>
        <taxon>Bacillati</taxon>
        <taxon>Bacillota</taxon>
        <taxon>Bacilli</taxon>
        <taxon>Lactobacillales</taxon>
        <taxon>Streptococcaceae</taxon>
        <taxon>Streptococcus</taxon>
    </lineage>
</organism>
<feature type="region of interest" description="Disordered" evidence="5">
    <location>
        <begin position="1641"/>
        <end position="1663"/>
    </location>
</feature>
<evidence type="ECO:0000256" key="3">
    <source>
        <dbReference type="ARBA" id="ARBA00022729"/>
    </source>
</evidence>
<proteinExistence type="predicted"/>
<name>A0ABS5B4M8_9STRE</name>
<dbReference type="InterPro" id="IPR019931">
    <property type="entry name" value="LPXTG_anchor"/>
</dbReference>
<dbReference type="NCBIfam" id="TIGR04225">
    <property type="entry name" value="CshA_fibril_rpt"/>
    <property type="match status" value="9"/>
</dbReference>
<feature type="compositionally biased region" description="Polar residues" evidence="5">
    <location>
        <begin position="1546"/>
        <end position="1564"/>
    </location>
</feature>
<dbReference type="NCBIfam" id="TIGR01168">
    <property type="entry name" value="YSIRK_signal"/>
    <property type="match status" value="1"/>
</dbReference>
<keyword evidence="1" id="KW-0134">Cell wall</keyword>
<feature type="compositionally biased region" description="Polar residues" evidence="5">
    <location>
        <begin position="68"/>
        <end position="82"/>
    </location>
</feature>
<keyword evidence="8" id="KW-1185">Reference proteome</keyword>
<dbReference type="EMBL" id="PRDG01000004">
    <property type="protein sequence ID" value="MBP2623803.1"/>
    <property type="molecule type" value="Genomic_DNA"/>
</dbReference>
<feature type="region of interest" description="Disordered" evidence="5">
    <location>
        <begin position="62"/>
        <end position="82"/>
    </location>
</feature>
<dbReference type="Pfam" id="PF18651">
    <property type="entry name" value="CshA_NR2"/>
    <property type="match status" value="1"/>
</dbReference>
<dbReference type="InterPro" id="IPR005877">
    <property type="entry name" value="YSIRK_signal_dom"/>
</dbReference>
<dbReference type="Proteomes" id="UP001519296">
    <property type="component" value="Unassembled WGS sequence"/>
</dbReference>
<evidence type="ECO:0000313" key="7">
    <source>
        <dbReference type="EMBL" id="MBP2623803.1"/>
    </source>
</evidence>
<evidence type="ECO:0000256" key="4">
    <source>
        <dbReference type="ARBA" id="ARBA00023088"/>
    </source>
</evidence>
<gene>
    <name evidence="7" type="ORF">C4K46_07600</name>
</gene>
<feature type="compositionally biased region" description="Basic and acidic residues" evidence="5">
    <location>
        <begin position="183"/>
        <end position="198"/>
    </location>
</feature>
<feature type="region of interest" description="Disordered" evidence="5">
    <location>
        <begin position="1763"/>
        <end position="1805"/>
    </location>
</feature>
<evidence type="ECO:0000259" key="6">
    <source>
        <dbReference type="PROSITE" id="PS50847"/>
    </source>
</evidence>
<dbReference type="Pfam" id="PF20009">
    <property type="entry name" value="GEVED"/>
    <property type="match status" value="1"/>
</dbReference>
<dbReference type="Pfam" id="PF04650">
    <property type="entry name" value="YSIRK_signal"/>
    <property type="match status" value="1"/>
</dbReference>
<feature type="compositionally biased region" description="Polar residues" evidence="5">
    <location>
        <begin position="905"/>
        <end position="923"/>
    </location>
</feature>